<evidence type="ECO:0000256" key="2">
    <source>
        <dbReference type="SAM" id="Phobius"/>
    </source>
</evidence>
<dbReference type="OrthoDB" id="10382143at2759"/>
<keyword evidence="2" id="KW-0812">Transmembrane</keyword>
<feature type="compositionally biased region" description="Acidic residues" evidence="1">
    <location>
        <begin position="357"/>
        <end position="368"/>
    </location>
</feature>
<evidence type="ECO:0000313" key="4">
    <source>
        <dbReference type="Proteomes" id="UP000307173"/>
    </source>
</evidence>
<evidence type="ECO:0000256" key="1">
    <source>
        <dbReference type="SAM" id="MobiDB-lite"/>
    </source>
</evidence>
<accession>A0A4T0WY86</accession>
<dbReference type="EMBL" id="SELW01000586">
    <property type="protein sequence ID" value="TID19873.1"/>
    <property type="molecule type" value="Genomic_DNA"/>
</dbReference>
<feature type="compositionally biased region" description="Low complexity" evidence="1">
    <location>
        <begin position="401"/>
        <end position="417"/>
    </location>
</feature>
<protein>
    <submittedName>
        <fullName evidence="3">Uncharacterized protein</fullName>
    </submittedName>
</protein>
<feature type="transmembrane region" description="Helical" evidence="2">
    <location>
        <begin position="234"/>
        <end position="252"/>
    </location>
</feature>
<evidence type="ECO:0000313" key="3">
    <source>
        <dbReference type="EMBL" id="TID19873.1"/>
    </source>
</evidence>
<dbReference type="AlphaFoldDB" id="A0A4T0WY86"/>
<feature type="transmembrane region" description="Helical" evidence="2">
    <location>
        <begin position="22"/>
        <end position="42"/>
    </location>
</feature>
<keyword evidence="4" id="KW-1185">Reference proteome</keyword>
<proteinExistence type="predicted"/>
<keyword evidence="2" id="KW-0472">Membrane</keyword>
<feature type="compositionally biased region" description="Low complexity" evidence="1">
    <location>
        <begin position="314"/>
        <end position="332"/>
    </location>
</feature>
<comment type="caution">
    <text evidence="3">The sequence shown here is derived from an EMBL/GenBank/DDBJ whole genome shotgun (WGS) entry which is preliminary data.</text>
</comment>
<feature type="region of interest" description="Disordered" evidence="1">
    <location>
        <begin position="314"/>
        <end position="417"/>
    </location>
</feature>
<keyword evidence="2" id="KW-1133">Transmembrane helix</keyword>
<dbReference type="Proteomes" id="UP000307173">
    <property type="component" value="Unassembled WGS sequence"/>
</dbReference>
<gene>
    <name evidence="3" type="ORF">CANINC_003668</name>
</gene>
<feature type="compositionally biased region" description="Polar residues" evidence="1">
    <location>
        <begin position="333"/>
        <end position="342"/>
    </location>
</feature>
<feature type="compositionally biased region" description="Low complexity" evidence="1">
    <location>
        <begin position="380"/>
        <end position="393"/>
    </location>
</feature>
<reference evidence="3 4" key="1">
    <citation type="journal article" date="2019" name="Front. Genet.">
        <title>Whole-Genome Sequencing of the Opportunistic Yeast Pathogen Candida inconspicua Uncovers Its Hybrid Origin.</title>
        <authorList>
            <person name="Mixao V."/>
            <person name="Hansen A.P."/>
            <person name="Saus E."/>
            <person name="Boekhout T."/>
            <person name="Lass-Florl C."/>
            <person name="Gabaldon T."/>
        </authorList>
    </citation>
    <scope>NUCLEOTIDE SEQUENCE [LARGE SCALE GENOMIC DNA]</scope>
    <source>
        <strain evidence="3 4">CBS 180</strain>
    </source>
</reference>
<organism evidence="3 4">
    <name type="scientific">Pichia inconspicua</name>
    <dbReference type="NCBI Taxonomy" id="52247"/>
    <lineage>
        <taxon>Eukaryota</taxon>
        <taxon>Fungi</taxon>
        <taxon>Dikarya</taxon>
        <taxon>Ascomycota</taxon>
        <taxon>Saccharomycotina</taxon>
        <taxon>Pichiomycetes</taxon>
        <taxon>Pichiales</taxon>
        <taxon>Pichiaceae</taxon>
        <taxon>Pichia</taxon>
    </lineage>
</organism>
<name>A0A4T0WY86_9ASCO</name>
<sequence length="417" mass="47180">MYDWFADIDKFKRTHRNTRNKMALPLIAIYYGLLIIGSILFLQVYDQGNLIDGGHQMMNTISDKKDYLLDKITPYVEEVREKLGQFHHEEPTNVEIAYEKVANTVAAKKAVYIYDRFIEEFNESIAGKFLHKIGAAIEQFFAEHPAICERTNEVFSGINKYAEIVYDFSAEKLLTISETGPIKSIITEYGKIHNDYVTPYVENSSEYVSKYVNSVITYVSNGIGEENLKSSSELTYTFVIVIIAVFMCKMALTKLLRMFVKDAFQMNRSVSDMYKNSLKNTTHSPIYETIKQKSEHAMVIDELELVEAEAAANSVQSTSSSSSVAYDASNRSISGSNRNTAESNRREQQQQQQQQEEQQEEEKQEEDVSNSVHVEHEPSRSASISSSTSSQIPPVQPPRTAPTTTQTVPVTVQGTNI</sequence>